<feature type="domain" description="Integrase catalytic" evidence="3">
    <location>
        <begin position="1250"/>
        <end position="1417"/>
    </location>
</feature>
<keyword evidence="1" id="KW-0175">Coiled coil</keyword>
<dbReference type="InterPro" id="IPR013103">
    <property type="entry name" value="RVT_2"/>
</dbReference>
<name>A0A699GV45_TANCI</name>
<evidence type="ECO:0000256" key="2">
    <source>
        <dbReference type="SAM" id="MobiDB-lite"/>
    </source>
</evidence>
<dbReference type="InterPro" id="IPR001584">
    <property type="entry name" value="Integrase_cat-core"/>
</dbReference>
<dbReference type="InterPro" id="IPR012337">
    <property type="entry name" value="RNaseH-like_sf"/>
</dbReference>
<protein>
    <submittedName>
        <fullName evidence="4">Retrovirus-related Pol polyprotein from transposon TNT 1-94</fullName>
    </submittedName>
</protein>
<dbReference type="Pfam" id="PF00098">
    <property type="entry name" value="zf-CCHC"/>
    <property type="match status" value="1"/>
</dbReference>
<evidence type="ECO:0000259" key="3">
    <source>
        <dbReference type="PROSITE" id="PS50994"/>
    </source>
</evidence>
<evidence type="ECO:0000313" key="4">
    <source>
        <dbReference type="EMBL" id="GEW28480.1"/>
    </source>
</evidence>
<dbReference type="GO" id="GO:0015074">
    <property type="term" value="P:DNA integration"/>
    <property type="evidence" value="ECO:0007669"/>
    <property type="project" value="InterPro"/>
</dbReference>
<dbReference type="InterPro" id="IPR036397">
    <property type="entry name" value="RNaseH_sf"/>
</dbReference>
<feature type="compositionally biased region" description="Basic and acidic residues" evidence="2">
    <location>
        <begin position="1925"/>
        <end position="1936"/>
    </location>
</feature>
<feature type="compositionally biased region" description="Basic and acidic residues" evidence="2">
    <location>
        <begin position="1945"/>
        <end position="1956"/>
    </location>
</feature>
<dbReference type="EMBL" id="BKCJ010052166">
    <property type="protein sequence ID" value="GEW28480.1"/>
    <property type="molecule type" value="Genomic_DNA"/>
</dbReference>
<feature type="coiled-coil region" evidence="1">
    <location>
        <begin position="353"/>
        <end position="429"/>
    </location>
</feature>
<dbReference type="GO" id="GO:0008270">
    <property type="term" value="F:zinc ion binding"/>
    <property type="evidence" value="ECO:0007669"/>
    <property type="project" value="InterPro"/>
</dbReference>
<evidence type="ECO:0000256" key="1">
    <source>
        <dbReference type="SAM" id="Coils"/>
    </source>
</evidence>
<dbReference type="PROSITE" id="PS50994">
    <property type="entry name" value="INTEGRASE"/>
    <property type="match status" value="1"/>
</dbReference>
<dbReference type="Gene3D" id="3.30.420.10">
    <property type="entry name" value="Ribonuclease H-like superfamily/Ribonuclease H"/>
    <property type="match status" value="1"/>
</dbReference>
<dbReference type="CDD" id="cd09272">
    <property type="entry name" value="RNase_HI_RT_Ty1"/>
    <property type="match status" value="2"/>
</dbReference>
<organism evidence="4">
    <name type="scientific">Tanacetum cinerariifolium</name>
    <name type="common">Dalmatian daisy</name>
    <name type="synonym">Chrysanthemum cinerariifolium</name>
    <dbReference type="NCBI Taxonomy" id="118510"/>
    <lineage>
        <taxon>Eukaryota</taxon>
        <taxon>Viridiplantae</taxon>
        <taxon>Streptophyta</taxon>
        <taxon>Embryophyta</taxon>
        <taxon>Tracheophyta</taxon>
        <taxon>Spermatophyta</taxon>
        <taxon>Magnoliopsida</taxon>
        <taxon>eudicotyledons</taxon>
        <taxon>Gunneridae</taxon>
        <taxon>Pentapetalae</taxon>
        <taxon>asterids</taxon>
        <taxon>campanulids</taxon>
        <taxon>Asterales</taxon>
        <taxon>Asteraceae</taxon>
        <taxon>Asteroideae</taxon>
        <taxon>Anthemideae</taxon>
        <taxon>Anthemidinae</taxon>
        <taxon>Tanacetum</taxon>
    </lineage>
</organism>
<comment type="caution">
    <text evidence="4">The sequence shown here is derived from an EMBL/GenBank/DDBJ whole genome shotgun (WGS) entry which is preliminary data.</text>
</comment>
<dbReference type="SMART" id="SM00343">
    <property type="entry name" value="ZnF_C2HC"/>
    <property type="match status" value="2"/>
</dbReference>
<dbReference type="PANTHER" id="PTHR11439:SF495">
    <property type="entry name" value="REVERSE TRANSCRIPTASE, RNA-DEPENDENT DNA POLYMERASE-RELATED"/>
    <property type="match status" value="1"/>
</dbReference>
<dbReference type="Pfam" id="PF13976">
    <property type="entry name" value="gag_pre-integrs"/>
    <property type="match status" value="1"/>
</dbReference>
<dbReference type="PANTHER" id="PTHR11439">
    <property type="entry name" value="GAG-POL-RELATED RETROTRANSPOSON"/>
    <property type="match status" value="1"/>
</dbReference>
<reference evidence="4" key="1">
    <citation type="journal article" date="2019" name="Sci. Rep.">
        <title>Draft genome of Tanacetum cinerariifolium, the natural source of mosquito coil.</title>
        <authorList>
            <person name="Yamashiro T."/>
            <person name="Shiraishi A."/>
            <person name="Satake H."/>
            <person name="Nakayama K."/>
        </authorList>
    </citation>
    <scope>NUCLEOTIDE SEQUENCE</scope>
</reference>
<dbReference type="InterPro" id="IPR036875">
    <property type="entry name" value="Znf_CCHC_sf"/>
</dbReference>
<dbReference type="Pfam" id="PF07727">
    <property type="entry name" value="RVT_2"/>
    <property type="match status" value="1"/>
</dbReference>
<feature type="non-terminal residue" evidence="4">
    <location>
        <position position="1956"/>
    </location>
</feature>
<feature type="region of interest" description="Disordered" evidence="2">
    <location>
        <begin position="1917"/>
        <end position="1956"/>
    </location>
</feature>
<dbReference type="SUPFAM" id="SSF57756">
    <property type="entry name" value="Retrovirus zinc finger-like domains"/>
    <property type="match status" value="1"/>
</dbReference>
<dbReference type="SUPFAM" id="SSF53098">
    <property type="entry name" value="Ribonuclease H-like"/>
    <property type="match status" value="1"/>
</dbReference>
<dbReference type="GO" id="GO:0003676">
    <property type="term" value="F:nucleic acid binding"/>
    <property type="evidence" value="ECO:0007669"/>
    <property type="project" value="InterPro"/>
</dbReference>
<accession>A0A699GV45</accession>
<dbReference type="Gene3D" id="4.10.60.10">
    <property type="entry name" value="Zinc finger, CCHC-type"/>
    <property type="match status" value="1"/>
</dbReference>
<dbReference type="InterPro" id="IPR025724">
    <property type="entry name" value="GAG-pre-integrase_dom"/>
</dbReference>
<dbReference type="Pfam" id="PF14223">
    <property type="entry name" value="Retrotran_gag_2"/>
    <property type="match status" value="1"/>
</dbReference>
<dbReference type="InterPro" id="IPR001878">
    <property type="entry name" value="Znf_CCHC"/>
</dbReference>
<proteinExistence type="predicted"/>
<sequence length="1956" mass="226448">MSRDVLTVGSTMRIPLLYRGEYSQWIERFMNYLEEQTDGEAMINSIKNSDKPLPCVTQVSIFGTSSTEQPSLKDKSMCNNTTKDLWDALVRHMLGSEYGEQDRKAVNKNLMDINIDALYNILKQNQGDVNDAMGSKKKTTVVTSNPLALIAEKTNVSKVKGKLLFLRIQKEVILRTSSSYQSANKKQEFVKTDTKKFEKKDDEKKRDMSRVKCYNCKKEGHFAKDYKKAKVKDYEYYKTKMLLAKKDKDEQVLLAKDQAWMESSNDSDQEINVNMVSYYLSESEFKTSDYNDNSTNYGLFVNNDDDQEIFHDAIESASENFVENHIDYQKDYDKSDVDHNDYEEKDQLVDKLIRKFNKKIVKCQNRVEKANQQRNDFENQNKDFQDKYEVLKNQTTTFEMNNKELNDQLKVLIEQNDDLLAQTKVLKEQLQVKYVVIDTHVEYQDKYAKLEAERYEYMIRYFAYFDNDKQHRKQIADQQVLYDKMSVQLVELDKHVRDLKNTVLEKEFKIYELEECVCNKDLEIEKCLEHLNVCENKLHKMGQTNQTVHMIMPSKDNLYNGRKEIGFENPRYFEKVKYLRPTLCDEKVIGLGYTLMFLTHSDEALEIEKFKRSRENKIKFAYDYENLNASYVNKKINLEDDYFQEIINPDFDKIDSPFQQTSSLKPYVSNVILEKIIIDLEDEVVKLRLLIDAAANTRRRNIAKYLMLLVYLVNIMRIEQYFLMSDYSLWEVILNGDSSAPTRVIEGVVQPVAPTTAEQRLAIKNELKAREKRFRGNKKTKKVQKTLMKQQYVNFTCSSSESLDQIHDRLQKLISQLKILRESLSQEDINLKFHRSLPTEWRTHTLIWRNKTDLEEQSLDDLFNSLKIYEAKVKSTSFVSTSTQNVGFMYSSNTDNTNEPISAAAVSSKIPVSALPNIDADDLEENGKWVECYNYHRKGHFVRKCRCPKDTRRNSGAEPQSVGNKMHKAFPLPGVCTAMMKKLPANPNEHHVSAVKRIFCYLKGTINLGLWYLKDSGFDLTAYSDADQARCHLDRKSTSGSVQFLCDKLVCWSSKKQNYVSIFTAESEYVAVSSCCAQVLWMRTQLTNYDFFYDKVPIYCDSKSAIAISCNLSVKQCPVKKFGKSSTLSKYDRQLGSCFPRQFCDSDLEVAFRMHSFYVRDTDGVELIKGSCGSNFYTISVEDMMKSSPICLFSKASKNKSWLWHRRLNHLNFDTINDLSRKELVRGLPRLKLEKDHLCSMCQLGKSKRHTHKPKAKNTNLEVLHTLHMDLCGTMRVQTINGKKYNLVIVDDYSRFTWVKFLRSKDETPEFFIKFLKQIQVGLNKTVRYILTDNGTEYYENVGIFYQKSVPRTPQQNDVVERWNRTLVEAARTMLIFSKALMFLWAEAVATACYSQNQSLIHTRHNKTSYELVHAKKPNLTFFCIFRALCYHTNDSKDLGKLQQTADIRIFYKAHTYVKTPRQISSGLVTNPVPAAPYVPPTNKDLEILLQSMFNEYLEPPHVERLVSPAPAVLVPVNSVGTPFSTTIDQDAPSPSQSPSSLALQSLILLQGITAESTIMEDNLFAHVDNDPFVNVFALEPRSEASSSRDGIDFEESFASIAYIEAIRIFITNAASKNMIIYQMDVKTTFLNGELKEEVYVSQPEGFVNPDNPTHVYRLKKALYGLKQALWAWYQASPTKKHLEALKRVFWYLGGTINLGLWYPKGTAMTLTVYADADHAGCQDTRRNYGFSFNKIPLYCDDHSAIALCCNNIHHSRSKHIDIRHHFIREKVENGVVELYFVTTDYQLADIFTKALPKERFEFLIPRLGMHVARKTAVPNNGQTGDENILDLTPTRSDDQILLFAAWVVPLRRAGKTSLKLFPVGNKMHKAFPLPVAKIPVLDTGKFEQWQFWIQQYLQHEHYGLWEVIEFDDSYKVPTNTDPNDTTRRRDDEHSGRTVTITTEDMQRKKNDVKAR</sequence>
<gene>
    <name evidence="4" type="ORF">Tci_200456</name>
</gene>